<dbReference type="InterPro" id="IPR057169">
    <property type="entry name" value="DUF7847"/>
</dbReference>
<evidence type="ECO:0000256" key="1">
    <source>
        <dbReference type="SAM" id="Phobius"/>
    </source>
</evidence>
<feature type="transmembrane region" description="Helical" evidence="1">
    <location>
        <begin position="46"/>
        <end position="69"/>
    </location>
</feature>
<accession>A0A5D5AQE5</accession>
<evidence type="ECO:0000313" key="4">
    <source>
        <dbReference type="Proteomes" id="UP000324104"/>
    </source>
</evidence>
<name>A0A5D5AQE5_9EURY</name>
<keyword evidence="4" id="KW-1185">Reference proteome</keyword>
<comment type="caution">
    <text evidence="3">The sequence shown here is derived from an EMBL/GenBank/DDBJ whole genome shotgun (WGS) entry which is preliminary data.</text>
</comment>
<sequence length="268" mass="28043">MAVIPAFRDGWTVLRENPVILLGGLLLAVAGQLASAGGLIDSWIAMAVGFVVALLLSPFLLGGIIGMALEALEGSTTTLSRLTETGKAHYISLLGASILFGVMVFTIAFVGMFVAIFGVALGIGVGGADAGAAGLVVVGLAILGMLAIFLFVFAVFLFLQFYNTAIVVENRRAFDSFSRSVDLVRSNLLSVVGYSILWIGVSMVAFMPLIGLEFALVEPGLVDGVGESVGYAITLFAGVVLTGLVYSYLYTVHTAYYRRLIPEGTGAQ</sequence>
<evidence type="ECO:0000259" key="2">
    <source>
        <dbReference type="Pfam" id="PF25231"/>
    </source>
</evidence>
<feature type="transmembrane region" description="Helical" evidence="1">
    <location>
        <begin position="90"/>
        <end position="123"/>
    </location>
</feature>
<feature type="domain" description="DUF7847" evidence="2">
    <location>
        <begin position="1"/>
        <end position="260"/>
    </location>
</feature>
<proteinExistence type="predicted"/>
<reference evidence="3 4" key="1">
    <citation type="submission" date="2019-08" db="EMBL/GenBank/DDBJ databases">
        <title>Archaea genome.</title>
        <authorList>
            <person name="Kajale S."/>
            <person name="Shouche Y."/>
            <person name="Deshpande N."/>
            <person name="Sharma A."/>
        </authorList>
    </citation>
    <scope>NUCLEOTIDE SEQUENCE [LARGE SCALE GENOMIC DNA]</scope>
    <source>
        <strain evidence="3 4">ESP3B_9</strain>
    </source>
</reference>
<keyword evidence="1" id="KW-0472">Membrane</keyword>
<gene>
    <name evidence="3" type="ORF">FYC77_01105</name>
</gene>
<feature type="transmembrane region" description="Helical" evidence="1">
    <location>
        <begin position="230"/>
        <end position="249"/>
    </location>
</feature>
<keyword evidence="1" id="KW-1133">Transmembrane helix</keyword>
<organism evidence="3 4">
    <name type="scientific">Natrialba swarupiae</name>
    <dbReference type="NCBI Taxonomy" id="2448032"/>
    <lineage>
        <taxon>Archaea</taxon>
        <taxon>Methanobacteriati</taxon>
        <taxon>Methanobacteriota</taxon>
        <taxon>Stenosarchaea group</taxon>
        <taxon>Halobacteria</taxon>
        <taxon>Halobacteriales</taxon>
        <taxon>Natrialbaceae</taxon>
        <taxon>Natrialba</taxon>
    </lineage>
</organism>
<keyword evidence="1" id="KW-0812">Transmembrane</keyword>
<dbReference type="RefSeq" id="WP_149079653.1">
    <property type="nucleotide sequence ID" value="NZ_VTAW01000001.1"/>
</dbReference>
<dbReference type="Proteomes" id="UP000324104">
    <property type="component" value="Unassembled WGS sequence"/>
</dbReference>
<dbReference type="AlphaFoldDB" id="A0A5D5AQE5"/>
<feature type="transmembrane region" description="Helical" evidence="1">
    <location>
        <begin position="188"/>
        <end position="210"/>
    </location>
</feature>
<evidence type="ECO:0000313" key="3">
    <source>
        <dbReference type="EMBL" id="TYT63846.1"/>
    </source>
</evidence>
<feature type="transmembrane region" description="Helical" evidence="1">
    <location>
        <begin position="135"/>
        <end position="162"/>
    </location>
</feature>
<dbReference type="EMBL" id="VTAW01000001">
    <property type="protein sequence ID" value="TYT63846.1"/>
    <property type="molecule type" value="Genomic_DNA"/>
</dbReference>
<protein>
    <recommendedName>
        <fullName evidence="2">DUF7847 domain-containing protein</fullName>
    </recommendedName>
</protein>
<dbReference type="Pfam" id="PF25231">
    <property type="entry name" value="DUF7847"/>
    <property type="match status" value="1"/>
</dbReference>